<feature type="transmembrane region" description="Helical" evidence="1">
    <location>
        <begin position="6"/>
        <end position="25"/>
    </location>
</feature>
<sequence length="63" mass="7356">MLPDFLILGVFVVLLFIDAYFFFKFRKAKKIKGKFKYLEFFYGLLFVLAILGIILMILSILGV</sequence>
<dbReference type="EMBL" id="BKBQ01000006">
    <property type="protein sequence ID" value="GEQ53714.1"/>
    <property type="molecule type" value="Genomic_DNA"/>
</dbReference>
<protein>
    <submittedName>
        <fullName evidence="3">Uncharacterized protein</fullName>
    </submittedName>
</protein>
<keyword evidence="1" id="KW-1133">Transmembrane helix</keyword>
<evidence type="ECO:0000313" key="3">
    <source>
        <dbReference type="EMBL" id="GEQ53714.1"/>
    </source>
</evidence>
<gene>
    <name evidence="2" type="ORF">TK11N_05560</name>
    <name evidence="3" type="ORF">TK2N_05580</name>
</gene>
<dbReference type="Proteomes" id="UP000886607">
    <property type="component" value="Unassembled WGS sequence"/>
</dbReference>
<keyword evidence="1" id="KW-0472">Membrane</keyword>
<name>A0AAN4RJI5_9ENTE</name>
<dbReference type="AlphaFoldDB" id="A0AAN4RJI5"/>
<proteinExistence type="predicted"/>
<organism evidence="3 4">
    <name type="scientific">Tetragenococcus koreensis</name>
    <dbReference type="NCBI Taxonomy" id="290335"/>
    <lineage>
        <taxon>Bacteria</taxon>
        <taxon>Bacillati</taxon>
        <taxon>Bacillota</taxon>
        <taxon>Bacilli</taxon>
        <taxon>Lactobacillales</taxon>
        <taxon>Enterococcaceae</taxon>
        <taxon>Tetragenococcus</taxon>
    </lineage>
</organism>
<accession>A0AAN4RJI5</accession>
<evidence type="ECO:0000313" key="2">
    <source>
        <dbReference type="EMBL" id="GEQ48704.1"/>
    </source>
</evidence>
<comment type="caution">
    <text evidence="3">The sequence shown here is derived from an EMBL/GenBank/DDBJ whole genome shotgun (WGS) entry which is preliminary data.</text>
</comment>
<dbReference type="Proteomes" id="UP000886597">
    <property type="component" value="Unassembled WGS sequence"/>
</dbReference>
<reference evidence="3" key="1">
    <citation type="submission" date="2019-08" db="EMBL/GenBank/DDBJ databases">
        <authorList>
            <person name="Ishikawa M."/>
            <person name="Suzuki T."/>
            <person name="Matsutani M."/>
        </authorList>
    </citation>
    <scope>NUCLEOTIDE SEQUENCE</scope>
    <source>
        <strain evidence="3">7C1</strain>
        <strain evidence="2">8C4</strain>
    </source>
</reference>
<keyword evidence="1" id="KW-0812">Transmembrane</keyword>
<reference evidence="3" key="2">
    <citation type="journal article" date="2020" name="Int. Dairy J.">
        <title>Lactic acid bacterial diversity in Brie cheese focusing on salt concentration and pH of isolation medium and characterisation of halophilic and alkaliphilic lactic acid bacterial isolates.</title>
        <authorList>
            <person name="Unno R."/>
            <person name="Matsutani M."/>
            <person name="Suzuki T."/>
            <person name="Kodama K."/>
            <person name="Matsushita H."/>
            <person name="Yamasato K."/>
            <person name="Koizumi Y."/>
            <person name="Ishikawa M."/>
        </authorList>
    </citation>
    <scope>NUCLEOTIDE SEQUENCE</scope>
    <source>
        <strain evidence="3">7C1</strain>
        <strain evidence="2">8C4</strain>
    </source>
</reference>
<dbReference type="EMBL" id="BKBO01000006">
    <property type="protein sequence ID" value="GEQ48704.1"/>
    <property type="molecule type" value="Genomic_DNA"/>
</dbReference>
<keyword evidence="5" id="KW-1185">Reference proteome</keyword>
<dbReference type="KEGG" id="tkr:C7K43_08340"/>
<evidence type="ECO:0000256" key="1">
    <source>
        <dbReference type="SAM" id="Phobius"/>
    </source>
</evidence>
<feature type="transmembrane region" description="Helical" evidence="1">
    <location>
        <begin position="37"/>
        <end position="61"/>
    </location>
</feature>
<evidence type="ECO:0000313" key="5">
    <source>
        <dbReference type="Proteomes" id="UP000886607"/>
    </source>
</evidence>
<evidence type="ECO:0000313" key="4">
    <source>
        <dbReference type="Proteomes" id="UP000886597"/>
    </source>
</evidence>